<evidence type="ECO:0000313" key="2">
    <source>
        <dbReference type="Proteomes" id="UP000286862"/>
    </source>
</evidence>
<proteinExistence type="predicted"/>
<sequence length="200" mass="22850">MPYSSFKSVGEVSQKFDIEVRAESFIETKEIQVLEYISSRLEEKLREDAYFVNEFAICEHIISQILDAVSEQHKQLLVWSHVPFNVDQEQSLVGEPDYLIAPKTKYGVMAVPPLCVMEAKQEKWNEGWAQTLAEMYAASLQGAEICYGVVTTGKGWEFGKLEHNNIFTKDPAQISATENLQKVLEVLNWLFSQADTRKHN</sequence>
<protein>
    <recommendedName>
        <fullName evidence="3">Type I restriction enzyme R protein N-terminal domain-containing protein</fullName>
    </recommendedName>
</protein>
<accession>A0A3S3SSG1</accession>
<gene>
    <name evidence="1" type="ORF">VT99_10342</name>
</gene>
<dbReference type="EMBL" id="MTKQ01000034">
    <property type="protein sequence ID" value="RWX49017.1"/>
    <property type="molecule type" value="Genomic_DNA"/>
</dbReference>
<reference evidence="1 2" key="1">
    <citation type="submission" date="2017-01" db="EMBL/GenBank/DDBJ databases">
        <title>The cable genome- insights into the physiology and evolution of filamentous bacteria capable of sulfide oxidation via long distance electron transfer.</title>
        <authorList>
            <person name="Schreiber L."/>
            <person name="Bjerg J.T."/>
            <person name="Boggild A."/>
            <person name="Van De Vossenberg J."/>
            <person name="Meysman F."/>
            <person name="Nielsen L.P."/>
            <person name="Schramm A."/>
            <person name="Kjeldsen K.U."/>
        </authorList>
    </citation>
    <scope>NUCLEOTIDE SEQUENCE [LARGE SCALE GENOMIC DNA]</scope>
    <source>
        <strain evidence="1">A2</strain>
    </source>
</reference>
<evidence type="ECO:0008006" key="3">
    <source>
        <dbReference type="Google" id="ProtNLM"/>
    </source>
</evidence>
<dbReference type="Proteomes" id="UP000286862">
    <property type="component" value="Unassembled WGS sequence"/>
</dbReference>
<name>A0A3S3SSG1_9BACT</name>
<comment type="caution">
    <text evidence="1">The sequence shown here is derived from an EMBL/GenBank/DDBJ whole genome shotgun (WGS) entry which is preliminary data.</text>
</comment>
<organism evidence="1 2">
    <name type="scientific">Candidatus Electrothrix marina</name>
    <dbReference type="NCBI Taxonomy" id="1859130"/>
    <lineage>
        <taxon>Bacteria</taxon>
        <taxon>Pseudomonadati</taxon>
        <taxon>Thermodesulfobacteriota</taxon>
        <taxon>Desulfobulbia</taxon>
        <taxon>Desulfobulbales</taxon>
        <taxon>Desulfobulbaceae</taxon>
        <taxon>Candidatus Electrothrix</taxon>
    </lineage>
</organism>
<evidence type="ECO:0000313" key="1">
    <source>
        <dbReference type="EMBL" id="RWX49017.1"/>
    </source>
</evidence>
<dbReference type="AlphaFoldDB" id="A0A3S3SSG1"/>